<evidence type="ECO:0000256" key="1">
    <source>
        <dbReference type="SAM" id="MobiDB-lite"/>
    </source>
</evidence>
<dbReference type="Pfam" id="PF00646">
    <property type="entry name" value="F-box"/>
    <property type="match status" value="1"/>
</dbReference>
<evidence type="ECO:0000313" key="3">
    <source>
        <dbReference type="EMBL" id="GJS79827.1"/>
    </source>
</evidence>
<dbReference type="SUPFAM" id="SSF81383">
    <property type="entry name" value="F-box domain"/>
    <property type="match status" value="1"/>
</dbReference>
<evidence type="ECO:0000313" key="4">
    <source>
        <dbReference type="Proteomes" id="UP001151760"/>
    </source>
</evidence>
<dbReference type="PANTHER" id="PTHR31639">
    <property type="entry name" value="F-BOX PROTEIN-LIKE"/>
    <property type="match status" value="1"/>
</dbReference>
<comment type="caution">
    <text evidence="3">The sequence shown here is derived from an EMBL/GenBank/DDBJ whole genome shotgun (WGS) entry which is preliminary data.</text>
</comment>
<dbReference type="CDD" id="cd22160">
    <property type="entry name" value="F-box_AtFBL13-like"/>
    <property type="match status" value="1"/>
</dbReference>
<dbReference type="EMBL" id="BQNB010010625">
    <property type="protein sequence ID" value="GJS79827.1"/>
    <property type="molecule type" value="Genomic_DNA"/>
</dbReference>
<feature type="region of interest" description="Disordered" evidence="1">
    <location>
        <begin position="158"/>
        <end position="212"/>
    </location>
</feature>
<reference evidence="3" key="2">
    <citation type="submission" date="2022-01" db="EMBL/GenBank/DDBJ databases">
        <authorList>
            <person name="Yamashiro T."/>
            <person name="Shiraishi A."/>
            <person name="Satake H."/>
            <person name="Nakayama K."/>
        </authorList>
    </citation>
    <scope>NUCLEOTIDE SEQUENCE</scope>
</reference>
<gene>
    <name evidence="3" type="ORF">Tco_0729708</name>
</gene>
<sequence>MKGIRGSLQASKVAQKDVISTMPEEVITNILHCLPLQDAVKTSILSKDWKFKWTMITQLVFDKNFYDYLDQNTDNEYFYPKIISRLLFLLNGAITKFFLYLPYCNEVDVEDINCWIIYLSKKGIKEFKGSILTPYKAGGPFLSLFHISSKLSEEASKYNKKETGGKQETTIDVRKNKYSEGMHENGIQDEDKSQEALSLSEDEEPTIAVKLS</sequence>
<reference evidence="3" key="1">
    <citation type="journal article" date="2022" name="Int. J. Mol. Sci.">
        <title>Draft Genome of Tanacetum Coccineum: Genomic Comparison of Closely Related Tanacetum-Family Plants.</title>
        <authorList>
            <person name="Yamashiro T."/>
            <person name="Shiraishi A."/>
            <person name="Nakayama K."/>
            <person name="Satake H."/>
        </authorList>
    </citation>
    <scope>NUCLEOTIDE SEQUENCE</scope>
</reference>
<proteinExistence type="predicted"/>
<protein>
    <submittedName>
        <fullName evidence="3">F-box/FBD/LRR-repeat protein-like protein</fullName>
    </submittedName>
</protein>
<dbReference type="PROSITE" id="PS50181">
    <property type="entry name" value="FBOX"/>
    <property type="match status" value="1"/>
</dbReference>
<dbReference type="InterPro" id="IPR036047">
    <property type="entry name" value="F-box-like_dom_sf"/>
</dbReference>
<dbReference type="Gene3D" id="1.20.1280.50">
    <property type="match status" value="1"/>
</dbReference>
<dbReference type="Proteomes" id="UP001151760">
    <property type="component" value="Unassembled WGS sequence"/>
</dbReference>
<dbReference type="InterPro" id="IPR001810">
    <property type="entry name" value="F-box_dom"/>
</dbReference>
<accession>A0ABQ4YSF8</accession>
<dbReference type="PANTHER" id="PTHR31639:SF312">
    <property type="entry name" value="CYCLIN-LIKE F-BOX"/>
    <property type="match status" value="1"/>
</dbReference>
<feature type="compositionally biased region" description="Basic and acidic residues" evidence="1">
    <location>
        <begin position="158"/>
        <end position="183"/>
    </location>
</feature>
<name>A0ABQ4YSF8_9ASTR</name>
<organism evidence="3 4">
    <name type="scientific">Tanacetum coccineum</name>
    <dbReference type="NCBI Taxonomy" id="301880"/>
    <lineage>
        <taxon>Eukaryota</taxon>
        <taxon>Viridiplantae</taxon>
        <taxon>Streptophyta</taxon>
        <taxon>Embryophyta</taxon>
        <taxon>Tracheophyta</taxon>
        <taxon>Spermatophyta</taxon>
        <taxon>Magnoliopsida</taxon>
        <taxon>eudicotyledons</taxon>
        <taxon>Gunneridae</taxon>
        <taxon>Pentapetalae</taxon>
        <taxon>asterids</taxon>
        <taxon>campanulids</taxon>
        <taxon>Asterales</taxon>
        <taxon>Asteraceae</taxon>
        <taxon>Asteroideae</taxon>
        <taxon>Anthemideae</taxon>
        <taxon>Anthemidinae</taxon>
        <taxon>Tanacetum</taxon>
    </lineage>
</organism>
<keyword evidence="4" id="KW-1185">Reference proteome</keyword>
<dbReference type="InterPro" id="IPR053781">
    <property type="entry name" value="F-box_AtFBL13-like"/>
</dbReference>
<feature type="domain" description="F-box" evidence="2">
    <location>
        <begin position="16"/>
        <end position="68"/>
    </location>
</feature>
<evidence type="ECO:0000259" key="2">
    <source>
        <dbReference type="PROSITE" id="PS50181"/>
    </source>
</evidence>